<keyword evidence="3" id="KW-0255">Endonuclease</keyword>
<dbReference type="Pfam" id="PF05685">
    <property type="entry name" value="Uma2"/>
    <property type="match status" value="1"/>
</dbReference>
<evidence type="ECO:0000313" key="3">
    <source>
        <dbReference type="EMBL" id="MBE9192167.1"/>
    </source>
</evidence>
<evidence type="ECO:0000313" key="4">
    <source>
        <dbReference type="Proteomes" id="UP000651156"/>
    </source>
</evidence>
<dbReference type="Proteomes" id="UP000651156">
    <property type="component" value="Unassembled WGS sequence"/>
</dbReference>
<dbReference type="SUPFAM" id="SSF52980">
    <property type="entry name" value="Restriction endonuclease-like"/>
    <property type="match status" value="1"/>
</dbReference>
<sequence length="235" mass="27907">MAADAEVSSALLADDIADDIEFPPSDLLSDEPPLETDFHRDQIDLLIRLLKWWWREREDFYVSGNLTIYYNERQLKSRDFRGPDFFVVLGTQKKDRRSWIVWHEEGKYPNVIVEILSDKTATVDKGLKKQLYQDTFRTPEYFWFDPVSLEFKGFHLQNAQYEEIAPTEDGRLWSQQLELYLGVHERKLRFFTADNVLIPSPEERVEEMEIQMKQAEKSIERLREQLRSQGIEPES</sequence>
<dbReference type="PANTHER" id="PTHR33352">
    <property type="entry name" value="SLR1095 PROTEIN"/>
    <property type="match status" value="1"/>
</dbReference>
<dbReference type="CDD" id="cd06260">
    <property type="entry name" value="DUF820-like"/>
    <property type="match status" value="1"/>
</dbReference>
<keyword evidence="3" id="KW-0378">Hydrolase</keyword>
<dbReference type="InterPro" id="IPR008538">
    <property type="entry name" value="Uma2"/>
</dbReference>
<dbReference type="RefSeq" id="WP_193933631.1">
    <property type="nucleotide sequence ID" value="NZ_CAWPMZ010000083.1"/>
</dbReference>
<keyword evidence="4" id="KW-1185">Reference proteome</keyword>
<reference evidence="3 4" key="1">
    <citation type="submission" date="2020-10" db="EMBL/GenBank/DDBJ databases">
        <authorList>
            <person name="Castelo-Branco R."/>
            <person name="Eusebio N."/>
            <person name="Adriana R."/>
            <person name="Vieira A."/>
            <person name="Brugerolle De Fraissinette N."/>
            <person name="Rezende De Castro R."/>
            <person name="Schneider M.P."/>
            <person name="Vasconcelos V."/>
            <person name="Leao P.N."/>
        </authorList>
    </citation>
    <scope>NUCLEOTIDE SEQUENCE [LARGE SCALE GENOMIC DNA]</scope>
    <source>
        <strain evidence="3 4">LEGE 06123</strain>
    </source>
</reference>
<dbReference type="InterPro" id="IPR012296">
    <property type="entry name" value="Nuclease_put_TT1808"/>
</dbReference>
<evidence type="ECO:0000256" key="1">
    <source>
        <dbReference type="SAM" id="Coils"/>
    </source>
</evidence>
<accession>A0ABR9UV62</accession>
<dbReference type="EMBL" id="JADEWN010000048">
    <property type="protein sequence ID" value="MBE9192167.1"/>
    <property type="molecule type" value="Genomic_DNA"/>
</dbReference>
<proteinExistence type="predicted"/>
<name>A0ABR9UV62_9CHRO</name>
<protein>
    <submittedName>
        <fullName evidence="3">Uma2 family endonuclease</fullName>
    </submittedName>
</protein>
<keyword evidence="3" id="KW-0540">Nuclease</keyword>
<dbReference type="PANTHER" id="PTHR33352:SF3">
    <property type="entry name" value="SLR1612 PROTEIN"/>
    <property type="match status" value="1"/>
</dbReference>
<comment type="caution">
    <text evidence="3">The sequence shown here is derived from an EMBL/GenBank/DDBJ whole genome shotgun (WGS) entry which is preliminary data.</text>
</comment>
<feature type="domain" description="Putative restriction endonuclease" evidence="2">
    <location>
        <begin position="32"/>
        <end position="180"/>
    </location>
</feature>
<keyword evidence="1" id="KW-0175">Coiled coil</keyword>
<gene>
    <name evidence="3" type="ORF">IQ230_17775</name>
</gene>
<evidence type="ECO:0000259" key="2">
    <source>
        <dbReference type="Pfam" id="PF05685"/>
    </source>
</evidence>
<dbReference type="GO" id="GO:0004519">
    <property type="term" value="F:endonuclease activity"/>
    <property type="evidence" value="ECO:0007669"/>
    <property type="project" value="UniProtKB-KW"/>
</dbReference>
<dbReference type="Gene3D" id="3.90.1570.10">
    <property type="entry name" value="tt1808, chain A"/>
    <property type="match status" value="1"/>
</dbReference>
<feature type="coiled-coil region" evidence="1">
    <location>
        <begin position="205"/>
        <end position="232"/>
    </location>
</feature>
<organism evidence="3 4">
    <name type="scientific">Gloeocapsopsis crepidinum LEGE 06123</name>
    <dbReference type="NCBI Taxonomy" id="588587"/>
    <lineage>
        <taxon>Bacteria</taxon>
        <taxon>Bacillati</taxon>
        <taxon>Cyanobacteriota</taxon>
        <taxon>Cyanophyceae</taxon>
        <taxon>Oscillatoriophycideae</taxon>
        <taxon>Chroococcales</taxon>
        <taxon>Chroococcaceae</taxon>
        <taxon>Gloeocapsopsis</taxon>
    </lineage>
</organism>
<dbReference type="InterPro" id="IPR011335">
    <property type="entry name" value="Restrct_endonuc-II-like"/>
</dbReference>